<accession>Q0CPM6</accession>
<evidence type="ECO:0000313" key="2">
    <source>
        <dbReference type="Proteomes" id="UP000007963"/>
    </source>
</evidence>
<dbReference type="RefSeq" id="XP_001213536.1">
    <property type="nucleotide sequence ID" value="XM_001213536.1"/>
</dbReference>
<dbReference type="OrthoDB" id="6512771at2759"/>
<sequence>MRRVARRMETAMRLAPGGVPAVTYRMKSSRRHIRAGVRRRWTLGRCLGSRRTPVDRRVRVRARAVLIHAMQLVMLDRASRVLRWVRRRIASVDGTHRRNGVRILTMRMDGAVVRSAGTYFPVESILAPGRVMRGSVAHARRRLKRVVIVAKSRHRCCAVRRRKRWKARHCIMSPDRTRSSRNGLAALAAETPAIDRSTAACTSARKVVIHKTLSPPIARGPRILYPIALVGRLC</sequence>
<proteinExistence type="predicted"/>
<name>Q0CPM6_ASPTN</name>
<dbReference type="HOGENOM" id="CLU_1184801_0_0_1"/>
<reference evidence="2" key="1">
    <citation type="submission" date="2005-09" db="EMBL/GenBank/DDBJ databases">
        <title>Annotation of the Aspergillus terreus NIH2624 genome.</title>
        <authorList>
            <person name="Birren B.W."/>
            <person name="Lander E.S."/>
            <person name="Galagan J.E."/>
            <person name="Nusbaum C."/>
            <person name="Devon K."/>
            <person name="Henn M."/>
            <person name="Ma L.-J."/>
            <person name="Jaffe D.B."/>
            <person name="Butler J."/>
            <person name="Alvarez P."/>
            <person name="Gnerre S."/>
            <person name="Grabherr M."/>
            <person name="Kleber M."/>
            <person name="Mauceli E.W."/>
            <person name="Brockman W."/>
            <person name="Rounsley S."/>
            <person name="Young S.K."/>
            <person name="LaButti K."/>
            <person name="Pushparaj V."/>
            <person name="DeCaprio D."/>
            <person name="Crawford M."/>
            <person name="Koehrsen M."/>
            <person name="Engels R."/>
            <person name="Montgomery P."/>
            <person name="Pearson M."/>
            <person name="Howarth C."/>
            <person name="Larson L."/>
            <person name="Luoma S."/>
            <person name="White J."/>
            <person name="Alvarado L."/>
            <person name="Kodira C.D."/>
            <person name="Zeng Q."/>
            <person name="Oleary S."/>
            <person name="Yandava C."/>
            <person name="Denning D.W."/>
            <person name="Nierman W.C."/>
            <person name="Milne T."/>
            <person name="Madden K."/>
        </authorList>
    </citation>
    <scope>NUCLEOTIDE SEQUENCE [LARGE SCALE GENOMIC DNA]</scope>
    <source>
        <strain evidence="2">NIH 2624 / FGSC A1156</strain>
    </source>
</reference>
<dbReference type="GeneID" id="4320456"/>
<dbReference type="VEuPathDB" id="FungiDB:ATEG_04358"/>
<dbReference type="AlphaFoldDB" id="Q0CPM6"/>
<dbReference type="EMBL" id="CH476599">
    <property type="protein sequence ID" value="EAU34805.1"/>
    <property type="molecule type" value="Genomic_DNA"/>
</dbReference>
<evidence type="ECO:0000313" key="1">
    <source>
        <dbReference type="EMBL" id="EAU34805.1"/>
    </source>
</evidence>
<protein>
    <submittedName>
        <fullName evidence="1">Uncharacterized protein</fullName>
    </submittedName>
</protein>
<gene>
    <name evidence="1" type="ORF">ATEG_04358</name>
</gene>
<dbReference type="Proteomes" id="UP000007963">
    <property type="component" value="Unassembled WGS sequence"/>
</dbReference>
<organism evidence="1 2">
    <name type="scientific">Aspergillus terreus (strain NIH 2624 / FGSC A1156)</name>
    <dbReference type="NCBI Taxonomy" id="341663"/>
    <lineage>
        <taxon>Eukaryota</taxon>
        <taxon>Fungi</taxon>
        <taxon>Dikarya</taxon>
        <taxon>Ascomycota</taxon>
        <taxon>Pezizomycotina</taxon>
        <taxon>Eurotiomycetes</taxon>
        <taxon>Eurotiomycetidae</taxon>
        <taxon>Eurotiales</taxon>
        <taxon>Aspergillaceae</taxon>
        <taxon>Aspergillus</taxon>
        <taxon>Aspergillus subgen. Circumdati</taxon>
    </lineage>
</organism>